<gene>
    <name evidence="1" type="ORF">H9838_00795</name>
</gene>
<dbReference type="InterPro" id="IPR024232">
    <property type="entry name" value="SpoIIIAH"/>
</dbReference>
<dbReference type="Proteomes" id="UP000823915">
    <property type="component" value="Unassembled WGS sequence"/>
</dbReference>
<dbReference type="AlphaFoldDB" id="A0A9D1YB65"/>
<evidence type="ECO:0000313" key="1">
    <source>
        <dbReference type="EMBL" id="HIY25695.1"/>
    </source>
</evidence>
<dbReference type="Gene3D" id="1.10.287.4300">
    <property type="entry name" value="Stage III sporulation protein AH-like"/>
    <property type="match status" value="1"/>
</dbReference>
<dbReference type="Pfam" id="PF12685">
    <property type="entry name" value="SpoIIIAH"/>
    <property type="match status" value="1"/>
</dbReference>
<reference evidence="1" key="2">
    <citation type="submission" date="2021-04" db="EMBL/GenBank/DDBJ databases">
        <authorList>
            <person name="Gilroy R."/>
        </authorList>
    </citation>
    <scope>NUCLEOTIDE SEQUENCE</scope>
    <source>
        <strain evidence="1">1282</strain>
    </source>
</reference>
<sequence length="186" mass="19791">MKIGRKQLVLASMILALGAAVYLNWQFAGTGQLPLEEEEDPSSQLGAAQLVNNAYVETVNDTVESEASQSGSEDVLSQVRLDRQNARDQATELLDQVLEGVESDPQAKQTAVEEASALAQNILRETNVENLLAAKGYEDSVAAISGEKCTVVVAGELTSADVLIVQEAVVEQTGFTADKIKIVGTK</sequence>
<accession>A0A9D1YB65</accession>
<name>A0A9D1YB65_9FIRM</name>
<organism evidence="1 2">
    <name type="scientific">Candidatus Acutalibacter pullistercoris</name>
    <dbReference type="NCBI Taxonomy" id="2838418"/>
    <lineage>
        <taxon>Bacteria</taxon>
        <taxon>Bacillati</taxon>
        <taxon>Bacillota</taxon>
        <taxon>Clostridia</taxon>
        <taxon>Eubacteriales</taxon>
        <taxon>Acutalibacteraceae</taxon>
        <taxon>Acutalibacter</taxon>
    </lineage>
</organism>
<proteinExistence type="predicted"/>
<evidence type="ECO:0000313" key="2">
    <source>
        <dbReference type="Proteomes" id="UP000823915"/>
    </source>
</evidence>
<comment type="caution">
    <text evidence="1">The sequence shown here is derived from an EMBL/GenBank/DDBJ whole genome shotgun (WGS) entry which is preliminary data.</text>
</comment>
<dbReference type="EMBL" id="DXDU01000010">
    <property type="protein sequence ID" value="HIY25695.1"/>
    <property type="molecule type" value="Genomic_DNA"/>
</dbReference>
<protein>
    <submittedName>
        <fullName evidence="1">SpoIIIAH-like family protein</fullName>
    </submittedName>
</protein>
<dbReference type="InterPro" id="IPR038503">
    <property type="entry name" value="SpoIIIAH_sf"/>
</dbReference>
<reference evidence="1" key="1">
    <citation type="journal article" date="2021" name="PeerJ">
        <title>Extensive microbial diversity within the chicken gut microbiome revealed by metagenomics and culture.</title>
        <authorList>
            <person name="Gilroy R."/>
            <person name="Ravi A."/>
            <person name="Getino M."/>
            <person name="Pursley I."/>
            <person name="Horton D.L."/>
            <person name="Alikhan N.F."/>
            <person name="Baker D."/>
            <person name="Gharbi K."/>
            <person name="Hall N."/>
            <person name="Watson M."/>
            <person name="Adriaenssens E.M."/>
            <person name="Foster-Nyarko E."/>
            <person name="Jarju S."/>
            <person name="Secka A."/>
            <person name="Antonio M."/>
            <person name="Oren A."/>
            <person name="Chaudhuri R.R."/>
            <person name="La Ragione R."/>
            <person name="Hildebrand F."/>
            <person name="Pallen M.J."/>
        </authorList>
    </citation>
    <scope>NUCLEOTIDE SEQUENCE</scope>
    <source>
        <strain evidence="1">1282</strain>
    </source>
</reference>